<evidence type="ECO:0000313" key="6">
    <source>
        <dbReference type="Proteomes" id="UP000095280"/>
    </source>
</evidence>
<keyword evidence="3" id="KW-0812">Transmembrane</keyword>
<dbReference type="WBParaSite" id="maker-uti_cns_0008536-snap-gene-0.7-mRNA-1">
    <property type="protein sequence ID" value="maker-uti_cns_0008536-snap-gene-0.7-mRNA-1"/>
    <property type="gene ID" value="maker-uti_cns_0008536-snap-gene-0.7"/>
</dbReference>
<evidence type="ECO:0000256" key="3">
    <source>
        <dbReference type="ARBA" id="ARBA00022692"/>
    </source>
</evidence>
<name>A0A1I8HX77_9PLAT</name>
<evidence type="ECO:0000256" key="1">
    <source>
        <dbReference type="ARBA" id="ARBA00004141"/>
    </source>
</evidence>
<dbReference type="PANTHER" id="PTHR23504:SF15">
    <property type="entry name" value="MAJOR FACILITATOR SUPERFAMILY (MFS) PROFILE DOMAIN-CONTAINING PROTEIN"/>
    <property type="match status" value="1"/>
</dbReference>
<keyword evidence="5" id="KW-0472">Membrane</keyword>
<dbReference type="InterPro" id="IPR011701">
    <property type="entry name" value="MFS"/>
</dbReference>
<evidence type="ECO:0000256" key="5">
    <source>
        <dbReference type="ARBA" id="ARBA00023136"/>
    </source>
</evidence>
<dbReference type="PROSITE" id="PS50850">
    <property type="entry name" value="MFS"/>
    <property type="match status" value="1"/>
</dbReference>
<proteinExistence type="predicted"/>
<dbReference type="Proteomes" id="UP000095280">
    <property type="component" value="Unplaced"/>
</dbReference>
<dbReference type="Gene3D" id="1.20.1250.20">
    <property type="entry name" value="MFS general substrate transporter like domains"/>
    <property type="match status" value="2"/>
</dbReference>
<dbReference type="GO" id="GO:0016020">
    <property type="term" value="C:membrane"/>
    <property type="evidence" value="ECO:0007669"/>
    <property type="project" value="UniProtKB-SubCell"/>
</dbReference>
<evidence type="ECO:0000256" key="4">
    <source>
        <dbReference type="ARBA" id="ARBA00022989"/>
    </source>
</evidence>
<keyword evidence="6" id="KW-1185">Reference proteome</keyword>
<sequence length="614" mass="66287">MEARERWLVIIALLLATIAESSSLLYPQVFVPRLIEHFGYSDQEIGYYVGILNSGRYAGNIFGAIFWSSLSDTKGRRAVILINLACSIPCNLLFGLAPNFGAALAARLLIGATSAVIPLSKTVVYEISNKENQVMAMSVVNFGFVFGVILAANMGAFLSDPYNQFGDTFPEMALVRKFPFALPSLVYCAYCLIVLLLCYAFLQETKQPDSAAAVTLELAAKDANHDKDCCRGTNNANEERCADQSSKSSCRLSWQPTGEERASMLLFRSADRINSRHCRHHCRHSNNDDSVLGNRLSRSQHHLATDGVDSNGKLTVENNSALGAISAIAALSHSVAALAEQPIVEFCANLDGDNNDSDAIVVAKTTLSSNKRLKTSSKSNLGACTAFLSLVRRLATVGRRLFSDYPLFKVVLFVYTVTCSGTVMFDECVSVFALDRAAGLALQSKHLGLINIMALVALMPFIALLPPLSKILGPMRMHMIGLLIGVVAVTCFPLSVLFGCRSSNITPCIFGIGTLLTVKNICLFWCFTTVSVLLNNSVSASTAGTANGVGIVFSNVSRIIGISVGTSLLQFTFNQGLPYPLDYNLVFILVGGLLCVCAGIQSTLPLHIEDQIHK</sequence>
<dbReference type="OrthoDB" id="440553at2759"/>
<accession>A0A1I8HX77</accession>
<dbReference type="InterPro" id="IPR036259">
    <property type="entry name" value="MFS_trans_sf"/>
</dbReference>
<evidence type="ECO:0000256" key="2">
    <source>
        <dbReference type="ARBA" id="ARBA00022448"/>
    </source>
</evidence>
<protein>
    <submittedName>
        <fullName evidence="7">MFS domain-containing protein</fullName>
    </submittedName>
</protein>
<keyword evidence="2" id="KW-0813">Transport</keyword>
<reference evidence="7" key="1">
    <citation type="submission" date="2016-11" db="UniProtKB">
        <authorList>
            <consortium name="WormBaseParasite"/>
        </authorList>
    </citation>
    <scope>IDENTIFICATION</scope>
</reference>
<dbReference type="PANTHER" id="PTHR23504">
    <property type="entry name" value="MAJOR FACILITATOR SUPERFAMILY DOMAIN-CONTAINING PROTEIN 10"/>
    <property type="match status" value="1"/>
</dbReference>
<dbReference type="InterPro" id="IPR020846">
    <property type="entry name" value="MFS_dom"/>
</dbReference>
<dbReference type="Pfam" id="PF07690">
    <property type="entry name" value="MFS_1"/>
    <property type="match status" value="1"/>
</dbReference>
<organism evidence="6 7">
    <name type="scientific">Macrostomum lignano</name>
    <dbReference type="NCBI Taxonomy" id="282301"/>
    <lineage>
        <taxon>Eukaryota</taxon>
        <taxon>Metazoa</taxon>
        <taxon>Spiralia</taxon>
        <taxon>Lophotrochozoa</taxon>
        <taxon>Platyhelminthes</taxon>
        <taxon>Rhabditophora</taxon>
        <taxon>Macrostomorpha</taxon>
        <taxon>Macrostomida</taxon>
        <taxon>Macrostomidae</taxon>
        <taxon>Macrostomum</taxon>
    </lineage>
</organism>
<evidence type="ECO:0000313" key="7">
    <source>
        <dbReference type="WBParaSite" id="maker-uti_cns_0008536-snap-gene-0.7-mRNA-1"/>
    </source>
</evidence>
<dbReference type="AlphaFoldDB" id="A0A1I8HX77"/>
<dbReference type="GO" id="GO:0022857">
    <property type="term" value="F:transmembrane transporter activity"/>
    <property type="evidence" value="ECO:0007669"/>
    <property type="project" value="InterPro"/>
</dbReference>
<dbReference type="SUPFAM" id="SSF103473">
    <property type="entry name" value="MFS general substrate transporter"/>
    <property type="match status" value="1"/>
</dbReference>
<keyword evidence="4" id="KW-1133">Transmembrane helix</keyword>
<comment type="subcellular location">
    <subcellularLocation>
        <location evidence="1">Membrane</location>
        <topology evidence="1">Multi-pass membrane protein</topology>
    </subcellularLocation>
</comment>